<name>A0A834SEC0_9FABA</name>
<organism evidence="1 2">
    <name type="scientific">Senna tora</name>
    <dbReference type="NCBI Taxonomy" id="362788"/>
    <lineage>
        <taxon>Eukaryota</taxon>
        <taxon>Viridiplantae</taxon>
        <taxon>Streptophyta</taxon>
        <taxon>Embryophyta</taxon>
        <taxon>Tracheophyta</taxon>
        <taxon>Spermatophyta</taxon>
        <taxon>Magnoliopsida</taxon>
        <taxon>eudicotyledons</taxon>
        <taxon>Gunneridae</taxon>
        <taxon>Pentapetalae</taxon>
        <taxon>rosids</taxon>
        <taxon>fabids</taxon>
        <taxon>Fabales</taxon>
        <taxon>Fabaceae</taxon>
        <taxon>Caesalpinioideae</taxon>
        <taxon>Cassia clade</taxon>
        <taxon>Senna</taxon>
    </lineage>
</organism>
<dbReference type="Proteomes" id="UP000634136">
    <property type="component" value="Unassembled WGS sequence"/>
</dbReference>
<proteinExistence type="predicted"/>
<comment type="caution">
    <text evidence="1">The sequence shown here is derived from an EMBL/GenBank/DDBJ whole genome shotgun (WGS) entry which is preliminary data.</text>
</comment>
<evidence type="ECO:0000313" key="1">
    <source>
        <dbReference type="EMBL" id="KAF7801807.1"/>
    </source>
</evidence>
<evidence type="ECO:0000313" key="2">
    <source>
        <dbReference type="Proteomes" id="UP000634136"/>
    </source>
</evidence>
<keyword evidence="2" id="KW-1185">Reference proteome</keyword>
<protein>
    <submittedName>
        <fullName evidence="1">Uncharacterized protein</fullName>
    </submittedName>
</protein>
<reference evidence="1" key="1">
    <citation type="submission" date="2020-09" db="EMBL/GenBank/DDBJ databases">
        <title>Genome-Enabled Discovery of Anthraquinone Biosynthesis in Senna tora.</title>
        <authorList>
            <person name="Kang S.-H."/>
            <person name="Pandey R.P."/>
            <person name="Lee C.-M."/>
            <person name="Sim J.-S."/>
            <person name="Jeong J.-T."/>
            <person name="Choi B.-S."/>
            <person name="Jung M."/>
            <person name="Ginzburg D."/>
            <person name="Zhao K."/>
            <person name="Won S.Y."/>
            <person name="Oh T.-J."/>
            <person name="Yu Y."/>
            <person name="Kim N.-H."/>
            <person name="Lee O.R."/>
            <person name="Lee T.-H."/>
            <person name="Bashyal P."/>
            <person name="Kim T.-S."/>
            <person name="Lee W.-H."/>
            <person name="Kawkins C."/>
            <person name="Kim C.-K."/>
            <person name="Kim J.S."/>
            <person name="Ahn B.O."/>
            <person name="Rhee S.Y."/>
            <person name="Sohng J.K."/>
        </authorList>
    </citation>
    <scope>NUCLEOTIDE SEQUENCE</scope>
    <source>
        <tissue evidence="1">Leaf</tissue>
    </source>
</reference>
<dbReference type="AlphaFoldDB" id="A0A834SEC0"/>
<gene>
    <name evidence="1" type="ORF">G2W53_040918</name>
</gene>
<accession>A0A834SEC0</accession>
<sequence>MVAMIGARTSAAMQIMTVTTTVTSAYYNSHNHR</sequence>
<dbReference type="EMBL" id="JAAIUW010000013">
    <property type="protein sequence ID" value="KAF7801807.1"/>
    <property type="molecule type" value="Genomic_DNA"/>
</dbReference>